<dbReference type="InterPro" id="IPR016181">
    <property type="entry name" value="Acyl_CoA_acyltransferase"/>
</dbReference>
<keyword evidence="2" id="KW-0808">Transferase</keyword>
<dbReference type="CDD" id="cd04301">
    <property type="entry name" value="NAT_SF"/>
    <property type="match status" value="1"/>
</dbReference>
<dbReference type="Gene3D" id="3.40.630.90">
    <property type="match status" value="1"/>
</dbReference>
<name>A0A1H1LYD9_9PSED</name>
<gene>
    <name evidence="2" type="ORF">SAMN05216222_0019</name>
</gene>
<dbReference type="GO" id="GO:0016747">
    <property type="term" value="F:acyltransferase activity, transferring groups other than amino-acyl groups"/>
    <property type="evidence" value="ECO:0007669"/>
    <property type="project" value="InterPro"/>
</dbReference>
<protein>
    <submittedName>
        <fullName evidence="2">Acetyltransferase (GNAT) domain-containing protein</fullName>
    </submittedName>
</protein>
<dbReference type="STRING" id="1148509.SAMN05216222_0019"/>
<sequence length="281" mass="29923">MPATVVYRPMTDADLPAALALSEQLKWPHRLDDWAMLLRLSLGFVALDGERLIGTAFTCPQGDYATIGLVIVSSDYQGKGIGRALMELALDACQTRTPILNATRAGALLYVSQGFVEFGQIAQHQGLAHAPALQPLADSETCRPLKGADQPRVLELANAATRMDRGAVLDVLFDAVDYSLGIESEGRLRAFALLRVCGRGLSIGPVVAENLDQARHLIAVLLAQVPGEFVRIDIPADGGLGDWLETVGLMAVDSVTQMARGGPPQVTGDVRQFALVSQAIG</sequence>
<evidence type="ECO:0000313" key="2">
    <source>
        <dbReference type="EMBL" id="SDR79576.1"/>
    </source>
</evidence>
<accession>A0A1H1LYD9</accession>
<dbReference type="Gene3D" id="3.40.630.30">
    <property type="match status" value="1"/>
</dbReference>
<dbReference type="InterPro" id="IPR041496">
    <property type="entry name" value="YitH/HolE_GNAT"/>
</dbReference>
<evidence type="ECO:0000313" key="3">
    <source>
        <dbReference type="Proteomes" id="UP000198481"/>
    </source>
</evidence>
<dbReference type="Pfam" id="PF13508">
    <property type="entry name" value="Acetyltransf_7"/>
    <property type="match status" value="1"/>
</dbReference>
<dbReference type="InterPro" id="IPR000182">
    <property type="entry name" value="GNAT_dom"/>
</dbReference>
<dbReference type="PANTHER" id="PTHR47237">
    <property type="entry name" value="SLL0310 PROTEIN"/>
    <property type="match status" value="1"/>
</dbReference>
<dbReference type="Pfam" id="PF18014">
    <property type="entry name" value="Acetyltransf_18"/>
    <property type="match status" value="1"/>
</dbReference>
<dbReference type="PROSITE" id="PS51186">
    <property type="entry name" value="GNAT"/>
    <property type="match status" value="1"/>
</dbReference>
<feature type="domain" description="N-acetyltransferase" evidence="1">
    <location>
        <begin position="5"/>
        <end position="137"/>
    </location>
</feature>
<proteinExistence type="predicted"/>
<dbReference type="InterPro" id="IPR052729">
    <property type="entry name" value="Acyl/Acetyltrans_Enzymes"/>
</dbReference>
<organism evidence="2 3">
    <name type="scientific">Pseudomonas prosekii</name>
    <dbReference type="NCBI Taxonomy" id="1148509"/>
    <lineage>
        <taxon>Bacteria</taxon>
        <taxon>Pseudomonadati</taxon>
        <taxon>Pseudomonadota</taxon>
        <taxon>Gammaproteobacteria</taxon>
        <taxon>Pseudomonadales</taxon>
        <taxon>Pseudomonadaceae</taxon>
        <taxon>Pseudomonas</taxon>
    </lineage>
</organism>
<dbReference type="Proteomes" id="UP000198481">
    <property type="component" value="Chromosome I"/>
</dbReference>
<dbReference type="RefSeq" id="WP_092269099.1">
    <property type="nucleotide sequence ID" value="NZ_LT629762.1"/>
</dbReference>
<dbReference type="EMBL" id="LT629762">
    <property type="protein sequence ID" value="SDR79576.1"/>
    <property type="molecule type" value="Genomic_DNA"/>
</dbReference>
<dbReference type="PANTHER" id="PTHR47237:SF2">
    <property type="entry name" value="BLL4206 PROTEIN"/>
    <property type="match status" value="1"/>
</dbReference>
<dbReference type="SUPFAM" id="SSF55729">
    <property type="entry name" value="Acyl-CoA N-acyltransferases (Nat)"/>
    <property type="match status" value="1"/>
</dbReference>
<dbReference type="AlphaFoldDB" id="A0A1H1LYD9"/>
<evidence type="ECO:0000259" key="1">
    <source>
        <dbReference type="PROSITE" id="PS51186"/>
    </source>
</evidence>
<reference evidence="2 3" key="1">
    <citation type="submission" date="2016-10" db="EMBL/GenBank/DDBJ databases">
        <authorList>
            <person name="de Groot N.N."/>
        </authorList>
    </citation>
    <scope>NUCLEOTIDE SEQUENCE [LARGE SCALE GENOMIC DNA]</scope>
    <source>
        <strain evidence="2 3">LMG 26867</strain>
    </source>
</reference>